<evidence type="ECO:0000313" key="8">
    <source>
        <dbReference type="EMBL" id="KAK8885309.1"/>
    </source>
</evidence>
<dbReference type="Pfam" id="PF06664">
    <property type="entry name" value="WLS-like_TM"/>
    <property type="match status" value="1"/>
</dbReference>
<dbReference type="InterPro" id="IPR040416">
    <property type="entry name" value="TMEM181"/>
</dbReference>
<feature type="transmembrane region" description="Helical" evidence="6">
    <location>
        <begin position="264"/>
        <end position="283"/>
    </location>
</feature>
<evidence type="ECO:0000256" key="1">
    <source>
        <dbReference type="ARBA" id="ARBA00004141"/>
    </source>
</evidence>
<evidence type="ECO:0000256" key="3">
    <source>
        <dbReference type="ARBA" id="ARBA00022989"/>
    </source>
</evidence>
<dbReference type="Proteomes" id="UP001470230">
    <property type="component" value="Unassembled WGS sequence"/>
</dbReference>
<organism evidence="8 9">
    <name type="scientific">Tritrichomonas musculus</name>
    <dbReference type="NCBI Taxonomy" id="1915356"/>
    <lineage>
        <taxon>Eukaryota</taxon>
        <taxon>Metamonada</taxon>
        <taxon>Parabasalia</taxon>
        <taxon>Tritrichomonadida</taxon>
        <taxon>Tritrichomonadidae</taxon>
        <taxon>Tritrichomonas</taxon>
    </lineage>
</organism>
<reference evidence="8 9" key="1">
    <citation type="submission" date="2024-04" db="EMBL/GenBank/DDBJ databases">
        <title>Tritrichomonas musculus Genome.</title>
        <authorList>
            <person name="Alves-Ferreira E."/>
            <person name="Grigg M."/>
            <person name="Lorenzi H."/>
            <person name="Galac M."/>
        </authorList>
    </citation>
    <scope>NUCLEOTIDE SEQUENCE [LARGE SCALE GENOMIC DNA]</scope>
    <source>
        <strain evidence="8 9">EAF2021</strain>
    </source>
</reference>
<name>A0ABR2K2K8_9EUKA</name>
<feature type="region of interest" description="Disordered" evidence="5">
    <location>
        <begin position="428"/>
        <end position="451"/>
    </location>
</feature>
<comment type="caution">
    <text evidence="8">The sequence shown here is derived from an EMBL/GenBank/DDBJ whole genome shotgun (WGS) entry which is preliminary data.</text>
</comment>
<keyword evidence="4 6" id="KW-0472">Membrane</keyword>
<feature type="transmembrane region" description="Helical" evidence="6">
    <location>
        <begin position="196"/>
        <end position="221"/>
    </location>
</feature>
<feature type="domain" description="Wntless-like transmembrane" evidence="7">
    <location>
        <begin position="195"/>
        <end position="407"/>
    </location>
</feature>
<evidence type="ECO:0000256" key="2">
    <source>
        <dbReference type="ARBA" id="ARBA00022692"/>
    </source>
</evidence>
<feature type="transmembrane region" description="Helical" evidence="6">
    <location>
        <begin position="85"/>
        <end position="106"/>
    </location>
</feature>
<keyword evidence="2 6" id="KW-0812">Transmembrane</keyword>
<evidence type="ECO:0000259" key="7">
    <source>
        <dbReference type="Pfam" id="PF06664"/>
    </source>
</evidence>
<protein>
    <recommendedName>
        <fullName evidence="7">Wntless-like transmembrane domain-containing protein</fullName>
    </recommendedName>
</protein>
<evidence type="ECO:0000256" key="5">
    <source>
        <dbReference type="SAM" id="MobiDB-lite"/>
    </source>
</evidence>
<evidence type="ECO:0000313" key="9">
    <source>
        <dbReference type="Proteomes" id="UP001470230"/>
    </source>
</evidence>
<evidence type="ECO:0000256" key="4">
    <source>
        <dbReference type="ARBA" id="ARBA00023136"/>
    </source>
</evidence>
<feature type="transmembrane region" description="Helical" evidence="6">
    <location>
        <begin position="304"/>
        <end position="324"/>
    </location>
</feature>
<dbReference type="PANTHER" id="PTHR31918:SF1">
    <property type="entry name" value="TRANSMEMBRANE PROTEIN 181"/>
    <property type="match status" value="1"/>
</dbReference>
<feature type="transmembrane region" description="Helical" evidence="6">
    <location>
        <begin position="400"/>
        <end position="421"/>
    </location>
</feature>
<dbReference type="PANTHER" id="PTHR31918">
    <property type="entry name" value="TRANSMEMBRANE PROTEIN 181"/>
    <property type="match status" value="1"/>
</dbReference>
<gene>
    <name evidence="8" type="ORF">M9Y10_040755</name>
</gene>
<sequence length="451" mass="51556">MESNANNDNNLNSLVSLGLAQESESFLNRAIDSITRKKSNQTIITFAISQISFLCIMFLFTSNVTKYVFKFDASSNPDQVSSRRFVFNFSGLHFFHEFLALDLAFYNDGKINFPFNVTSYSLSNMYFGNRLDSRIEIPTKSTTLSFTEGQEVSSHIRIFSSKLIHYSDLESSVFFKTSPPTVNLNGEFIWSYSDPAYSIVLVFLRFLFFIIGFIVLIRFLLSRFDIKYSHASIRLAFYLILFIIICSDPLYILTYFAESYTFKIIDTVLSLSMLFVALFGAYFSLMTNELKHTDVHKSWIGIHVIPYLIGFGVFAASSLYANFVTINDPFAFNIKVIYSFSGAEIFCLIVYLVLIIIRGISFTSEAPNERYIAFQMSIIMMSAIFFVEFIALINKIPNKNIYLLIPSIIYALFFIFLNWPVDTTSKNNGDMITENPEDSQAPQESLASQLE</sequence>
<keyword evidence="9" id="KW-1185">Reference proteome</keyword>
<evidence type="ECO:0000256" key="6">
    <source>
        <dbReference type="SAM" id="Phobius"/>
    </source>
</evidence>
<feature type="transmembrane region" description="Helical" evidence="6">
    <location>
        <begin position="43"/>
        <end position="64"/>
    </location>
</feature>
<feature type="transmembrane region" description="Helical" evidence="6">
    <location>
        <begin position="336"/>
        <end position="360"/>
    </location>
</feature>
<accession>A0ABR2K2K8</accession>
<feature type="transmembrane region" description="Helical" evidence="6">
    <location>
        <begin position="372"/>
        <end position="394"/>
    </location>
</feature>
<proteinExistence type="predicted"/>
<feature type="compositionally biased region" description="Polar residues" evidence="5">
    <location>
        <begin position="438"/>
        <end position="451"/>
    </location>
</feature>
<dbReference type="EMBL" id="JAPFFF010000007">
    <property type="protein sequence ID" value="KAK8885309.1"/>
    <property type="molecule type" value="Genomic_DNA"/>
</dbReference>
<feature type="transmembrane region" description="Helical" evidence="6">
    <location>
        <begin position="233"/>
        <end position="252"/>
    </location>
</feature>
<dbReference type="InterPro" id="IPR047843">
    <property type="entry name" value="WLS-like_TM"/>
</dbReference>
<keyword evidence="3 6" id="KW-1133">Transmembrane helix</keyword>
<comment type="subcellular location">
    <subcellularLocation>
        <location evidence="1">Membrane</location>
        <topology evidence="1">Multi-pass membrane protein</topology>
    </subcellularLocation>
</comment>